<reference evidence="3" key="1">
    <citation type="submission" date="2012-02" db="EMBL/GenBank/DDBJ databases">
        <title>Complete sequence of chromosome of Methanomethylovorans hollandica DSM 15978.</title>
        <authorList>
            <person name="Lucas S."/>
            <person name="Copeland A."/>
            <person name="Lapidus A."/>
            <person name="Glavina del Rio T."/>
            <person name="Dalin E."/>
            <person name="Tice H."/>
            <person name="Bruce D."/>
            <person name="Goodwin L."/>
            <person name="Pitluck S."/>
            <person name="Peters L."/>
            <person name="Mikhailova N."/>
            <person name="Held B."/>
            <person name="Kyrpides N."/>
            <person name="Mavromatis K."/>
            <person name="Ivanova N."/>
            <person name="Brettin T."/>
            <person name="Detter J.C."/>
            <person name="Han C."/>
            <person name="Larimer F."/>
            <person name="Land M."/>
            <person name="Hauser L."/>
            <person name="Markowitz V."/>
            <person name="Cheng J.-F."/>
            <person name="Hugenholtz P."/>
            <person name="Woyke T."/>
            <person name="Wu D."/>
            <person name="Spring S."/>
            <person name="Schroeder M."/>
            <person name="Brambilla E."/>
            <person name="Klenk H.-P."/>
            <person name="Eisen J.A."/>
        </authorList>
    </citation>
    <scope>NUCLEOTIDE SEQUENCE [LARGE SCALE GENOMIC DNA]</scope>
    <source>
        <strain evidence="3">DSM 15978 / NBRC 107637 / DMS1</strain>
    </source>
</reference>
<keyword evidence="3" id="KW-1185">Reference proteome</keyword>
<dbReference type="AlphaFoldDB" id="L0KZY4"/>
<dbReference type="Pfam" id="PF01629">
    <property type="entry name" value="DUF22"/>
    <property type="match status" value="1"/>
</dbReference>
<proteinExistence type="predicted"/>
<dbReference type="STRING" id="867904.Metho_1456"/>
<name>L0KZY4_METHD</name>
<dbReference type="InterPro" id="IPR002572">
    <property type="entry name" value="DUF22"/>
</dbReference>
<evidence type="ECO:0000259" key="1">
    <source>
        <dbReference type="Pfam" id="PF01629"/>
    </source>
</evidence>
<dbReference type="KEGG" id="mhz:Metho_1456"/>
<accession>L0KZY4</accession>
<evidence type="ECO:0000313" key="3">
    <source>
        <dbReference type="Proteomes" id="UP000010866"/>
    </source>
</evidence>
<sequence length="151" mass="16825">MYYNRPTIHGDAMKQEIVQVVCRENGDIKCKKISAATYEFTIATRAKWEMVIATEDADIRAGEFKKLRVKDISIEPDTIAIPCTFTHHAFVSLIKVGTDGGAKPVDTERTITYAYVLGQESGKVHSGDLLAVLNIFPIMFTREAMKPISIT</sequence>
<dbReference type="HOGENOM" id="CLU_152996_0_0_2"/>
<protein>
    <recommendedName>
        <fullName evidence="1">DUF22 domain-containing protein</fullName>
    </recommendedName>
</protein>
<dbReference type="Proteomes" id="UP000010866">
    <property type="component" value="Chromosome"/>
</dbReference>
<feature type="domain" description="DUF22" evidence="1">
    <location>
        <begin position="18"/>
        <end position="122"/>
    </location>
</feature>
<gene>
    <name evidence="2" type="ordered locus">Metho_1456</name>
</gene>
<organism evidence="2 3">
    <name type="scientific">Methanomethylovorans hollandica (strain DSM 15978 / NBRC 107637 / DMS1)</name>
    <dbReference type="NCBI Taxonomy" id="867904"/>
    <lineage>
        <taxon>Archaea</taxon>
        <taxon>Methanobacteriati</taxon>
        <taxon>Methanobacteriota</taxon>
        <taxon>Stenosarchaea group</taxon>
        <taxon>Methanomicrobia</taxon>
        <taxon>Methanosarcinales</taxon>
        <taxon>Methanosarcinaceae</taxon>
        <taxon>Methanomethylovorans</taxon>
    </lineage>
</organism>
<dbReference type="EMBL" id="CP003362">
    <property type="protein sequence ID" value="AGB49663.1"/>
    <property type="molecule type" value="Genomic_DNA"/>
</dbReference>
<evidence type="ECO:0000313" key="2">
    <source>
        <dbReference type="EMBL" id="AGB49663.1"/>
    </source>
</evidence>